<feature type="region of interest" description="Disordered" evidence="6">
    <location>
        <begin position="313"/>
        <end position="333"/>
    </location>
</feature>
<evidence type="ECO:0000259" key="7">
    <source>
        <dbReference type="PROSITE" id="PS50172"/>
    </source>
</evidence>
<gene>
    <name evidence="8" type="ORF">SAY86_002748</name>
</gene>
<dbReference type="InterPro" id="IPR001357">
    <property type="entry name" value="BRCT_dom"/>
</dbReference>
<evidence type="ECO:0000313" key="9">
    <source>
        <dbReference type="Proteomes" id="UP001346149"/>
    </source>
</evidence>
<evidence type="ECO:0000313" key="8">
    <source>
        <dbReference type="EMBL" id="KAK4786059.1"/>
    </source>
</evidence>
<dbReference type="PROSITE" id="PS50172">
    <property type="entry name" value="BRCT"/>
    <property type="match status" value="1"/>
</dbReference>
<dbReference type="Gene3D" id="3.40.50.10190">
    <property type="entry name" value="BRCT domain"/>
    <property type="match status" value="1"/>
</dbReference>
<keyword evidence="9" id="KW-1185">Reference proteome</keyword>
<feature type="region of interest" description="Disordered" evidence="6">
    <location>
        <begin position="1"/>
        <end position="51"/>
    </location>
</feature>
<feature type="compositionally biased region" description="Polar residues" evidence="6">
    <location>
        <begin position="27"/>
        <end position="38"/>
    </location>
</feature>
<keyword evidence="5" id="KW-0539">Nucleus</keyword>
<evidence type="ECO:0000256" key="4">
    <source>
        <dbReference type="ARBA" id="ARBA00023204"/>
    </source>
</evidence>
<evidence type="ECO:0000256" key="5">
    <source>
        <dbReference type="ARBA" id="ARBA00023242"/>
    </source>
</evidence>
<keyword evidence="2" id="KW-0677">Repeat</keyword>
<dbReference type="Pfam" id="PF00533">
    <property type="entry name" value="BRCT"/>
    <property type="match status" value="1"/>
</dbReference>
<dbReference type="SMART" id="SM00292">
    <property type="entry name" value="BRCT"/>
    <property type="match status" value="1"/>
</dbReference>
<dbReference type="GO" id="GO:0003684">
    <property type="term" value="F:damaged DNA binding"/>
    <property type="evidence" value="ECO:0007669"/>
    <property type="project" value="InterPro"/>
</dbReference>
<feature type="compositionally biased region" description="Polar residues" evidence="6">
    <location>
        <begin position="1"/>
        <end position="10"/>
    </location>
</feature>
<feature type="domain" description="BRCT" evidence="7">
    <location>
        <begin position="59"/>
        <end position="147"/>
    </location>
</feature>
<dbReference type="CDD" id="cd17725">
    <property type="entry name" value="BRCT_XRCC1_rpt1"/>
    <property type="match status" value="1"/>
</dbReference>
<organism evidence="8 9">
    <name type="scientific">Trapa natans</name>
    <name type="common">Water chestnut</name>
    <dbReference type="NCBI Taxonomy" id="22666"/>
    <lineage>
        <taxon>Eukaryota</taxon>
        <taxon>Viridiplantae</taxon>
        <taxon>Streptophyta</taxon>
        <taxon>Embryophyta</taxon>
        <taxon>Tracheophyta</taxon>
        <taxon>Spermatophyta</taxon>
        <taxon>Magnoliopsida</taxon>
        <taxon>eudicotyledons</taxon>
        <taxon>Gunneridae</taxon>
        <taxon>Pentapetalae</taxon>
        <taxon>rosids</taxon>
        <taxon>malvids</taxon>
        <taxon>Myrtales</taxon>
        <taxon>Lythraceae</taxon>
        <taxon>Trapa</taxon>
    </lineage>
</organism>
<evidence type="ECO:0000256" key="1">
    <source>
        <dbReference type="ARBA" id="ARBA00004123"/>
    </source>
</evidence>
<accession>A0AAN7LKR3</accession>
<dbReference type="AlphaFoldDB" id="A0AAN7LKR3"/>
<feature type="compositionally biased region" description="Basic and acidic residues" evidence="6">
    <location>
        <begin position="39"/>
        <end position="51"/>
    </location>
</feature>
<keyword evidence="3" id="KW-0227">DNA damage</keyword>
<keyword evidence="4" id="KW-0234">DNA repair</keyword>
<feature type="compositionally biased region" description="Basic and acidic residues" evidence="6">
    <location>
        <begin position="176"/>
        <end position="196"/>
    </location>
</feature>
<dbReference type="PANTHER" id="PTHR11370:SF5">
    <property type="entry name" value="DNA REPAIR PROTEIN XRCC1"/>
    <property type="match status" value="1"/>
</dbReference>
<dbReference type="GO" id="GO:0005634">
    <property type="term" value="C:nucleus"/>
    <property type="evidence" value="ECO:0007669"/>
    <property type="project" value="UniProtKB-SubCell"/>
</dbReference>
<protein>
    <recommendedName>
        <fullName evidence="7">BRCT domain-containing protein</fullName>
    </recommendedName>
</protein>
<dbReference type="InterPro" id="IPR045080">
    <property type="entry name" value="BRCT_XRCC1_rpt1"/>
</dbReference>
<sequence length="368" mass="41820">MSHSKSSPEGSDNKTAKRNLPLWMGSRQENSCNLTKKTAGSEENKDNELSSRVKNEFSNFSKLLEGVVFVLSGFVNPERSTLRSQALEMGAVYQPDWSSDCTLLVCAFRNTPKFRQVEADNGTIVSKEWISECYSQKRLVEIEVYLMHAGNPWRRSDLLDKTVQIRGIPPGRNSHQKLDKESSSKKSTSSRDRIPDLPEYLPSPSRVKTWVSDDLNKTISWLGSQEEKPKDYEIKKIASQGILTCLQDAIDALEHNQEIHGICEQWNILPRVVEEVLKIKGSKSCSPSILGECIKKWIVNCKTIYEDEYRRLDEGSGEEGNSGTRGSLREEEISKHLTEYDSDETIEMTEEEIDLAFNRVTSKVPRCF</sequence>
<dbReference type="InterPro" id="IPR036420">
    <property type="entry name" value="BRCT_dom_sf"/>
</dbReference>
<dbReference type="GO" id="GO:0006284">
    <property type="term" value="P:base-excision repair"/>
    <property type="evidence" value="ECO:0007669"/>
    <property type="project" value="InterPro"/>
</dbReference>
<evidence type="ECO:0000256" key="6">
    <source>
        <dbReference type="SAM" id="MobiDB-lite"/>
    </source>
</evidence>
<dbReference type="GO" id="GO:0000012">
    <property type="term" value="P:single strand break repair"/>
    <property type="evidence" value="ECO:0007669"/>
    <property type="project" value="InterPro"/>
</dbReference>
<dbReference type="PANTHER" id="PTHR11370">
    <property type="entry name" value="DNA-REPAIR PROTEIN XRCC1"/>
    <property type="match status" value="1"/>
</dbReference>
<reference evidence="8 9" key="1">
    <citation type="journal article" date="2023" name="Hortic Res">
        <title>Pangenome of water caltrop reveals structural variations and asymmetric subgenome divergence after allopolyploidization.</title>
        <authorList>
            <person name="Zhang X."/>
            <person name="Chen Y."/>
            <person name="Wang L."/>
            <person name="Yuan Y."/>
            <person name="Fang M."/>
            <person name="Shi L."/>
            <person name="Lu R."/>
            <person name="Comes H.P."/>
            <person name="Ma Y."/>
            <person name="Chen Y."/>
            <person name="Huang G."/>
            <person name="Zhou Y."/>
            <person name="Zheng Z."/>
            <person name="Qiu Y."/>
        </authorList>
    </citation>
    <scope>NUCLEOTIDE SEQUENCE [LARGE SCALE GENOMIC DNA]</scope>
    <source>
        <strain evidence="8">F231</strain>
    </source>
</reference>
<dbReference type="SUPFAM" id="SSF52113">
    <property type="entry name" value="BRCT domain"/>
    <property type="match status" value="1"/>
</dbReference>
<comment type="caution">
    <text evidence="8">The sequence shown here is derived from an EMBL/GenBank/DDBJ whole genome shotgun (WGS) entry which is preliminary data.</text>
</comment>
<evidence type="ECO:0000256" key="3">
    <source>
        <dbReference type="ARBA" id="ARBA00022763"/>
    </source>
</evidence>
<evidence type="ECO:0000256" key="2">
    <source>
        <dbReference type="ARBA" id="ARBA00022737"/>
    </source>
</evidence>
<comment type="subcellular location">
    <subcellularLocation>
        <location evidence="1">Nucleus</location>
    </subcellularLocation>
</comment>
<dbReference type="Proteomes" id="UP001346149">
    <property type="component" value="Unassembled WGS sequence"/>
</dbReference>
<proteinExistence type="predicted"/>
<dbReference type="GO" id="GO:0006303">
    <property type="term" value="P:double-strand break repair via nonhomologous end joining"/>
    <property type="evidence" value="ECO:0007669"/>
    <property type="project" value="InterPro"/>
</dbReference>
<dbReference type="FunFam" id="3.40.50.10190:FF:000008">
    <property type="entry name" value="X-ray repair cross complementing 1"/>
    <property type="match status" value="1"/>
</dbReference>
<name>A0AAN7LKR3_TRANT</name>
<dbReference type="EMBL" id="JAXQNO010000013">
    <property type="protein sequence ID" value="KAK4786059.1"/>
    <property type="molecule type" value="Genomic_DNA"/>
</dbReference>
<feature type="region of interest" description="Disordered" evidence="6">
    <location>
        <begin position="166"/>
        <end position="199"/>
    </location>
</feature>